<evidence type="ECO:0000313" key="3">
    <source>
        <dbReference type="Proteomes" id="UP000292120"/>
    </source>
</evidence>
<protein>
    <submittedName>
        <fullName evidence="2">Uncharacterized protein</fullName>
    </submittedName>
</protein>
<dbReference type="OrthoDB" id="8756642at2"/>
<organism evidence="2 3">
    <name type="scientific">Aquabacterium lacunae</name>
    <dbReference type="NCBI Taxonomy" id="2528630"/>
    <lineage>
        <taxon>Bacteria</taxon>
        <taxon>Pseudomonadati</taxon>
        <taxon>Pseudomonadota</taxon>
        <taxon>Betaproteobacteria</taxon>
        <taxon>Burkholderiales</taxon>
        <taxon>Aquabacterium</taxon>
    </lineage>
</organism>
<evidence type="ECO:0000313" key="2">
    <source>
        <dbReference type="EMBL" id="TBO31155.1"/>
    </source>
</evidence>
<dbReference type="EMBL" id="SIXI01000003">
    <property type="protein sequence ID" value="TBO31155.1"/>
    <property type="molecule type" value="Genomic_DNA"/>
</dbReference>
<proteinExistence type="predicted"/>
<sequence length="270" mass="28561">MTHEMLPVESPPEPAPPEGLAGRLLAEWTRLYTPGRALVLSFGREVPWSDVALVWAAAQDEWHWPAAAIAIDGQQGYQLWWSLEAAVPAARRALALRTLLHTLLPQALPAERLRPVSAAANAWPGPGTVPAAIPAPQPGGDVWSAFVARDLAPVFEGSPWLDLPPSPEGQADLLARVARIEPRAFEAVLALEHEPEPQPGLGTADPADPGEPAVHATTPAAACASDTQARDAARQFLLAVMKDPQVPMAQRIDAAAVLYRSPGTLGAGHG</sequence>
<gene>
    <name evidence="2" type="ORF">EYS42_07845</name>
</gene>
<evidence type="ECO:0000256" key="1">
    <source>
        <dbReference type="SAM" id="MobiDB-lite"/>
    </source>
</evidence>
<accession>A0A4Q9GY51</accession>
<comment type="caution">
    <text evidence="2">The sequence shown here is derived from an EMBL/GenBank/DDBJ whole genome shotgun (WGS) entry which is preliminary data.</text>
</comment>
<name>A0A4Q9GY51_9BURK</name>
<dbReference type="Proteomes" id="UP000292120">
    <property type="component" value="Unassembled WGS sequence"/>
</dbReference>
<feature type="region of interest" description="Disordered" evidence="1">
    <location>
        <begin position="195"/>
        <end position="226"/>
    </location>
</feature>
<keyword evidence="3" id="KW-1185">Reference proteome</keyword>
<reference evidence="2 3" key="1">
    <citation type="submission" date="2019-02" db="EMBL/GenBank/DDBJ databases">
        <title>Aquabacterium sp. strain KMB7.</title>
        <authorList>
            <person name="Chen W.-M."/>
        </authorList>
    </citation>
    <scope>NUCLEOTIDE SEQUENCE [LARGE SCALE GENOMIC DNA]</scope>
    <source>
        <strain evidence="2 3">KMB7</strain>
    </source>
</reference>
<dbReference type="AlphaFoldDB" id="A0A4Q9GY51"/>
<dbReference type="RefSeq" id="WP_130967545.1">
    <property type="nucleotide sequence ID" value="NZ_SIXI01000003.1"/>
</dbReference>
<feature type="compositionally biased region" description="Low complexity" evidence="1">
    <location>
        <begin position="212"/>
        <end position="224"/>
    </location>
</feature>